<proteinExistence type="predicted"/>
<organism evidence="7 8">
    <name type="scientific">Nezara viridula</name>
    <name type="common">Southern green stink bug</name>
    <name type="synonym">Cimex viridulus</name>
    <dbReference type="NCBI Taxonomy" id="85310"/>
    <lineage>
        <taxon>Eukaryota</taxon>
        <taxon>Metazoa</taxon>
        <taxon>Ecdysozoa</taxon>
        <taxon>Arthropoda</taxon>
        <taxon>Hexapoda</taxon>
        <taxon>Insecta</taxon>
        <taxon>Pterygota</taxon>
        <taxon>Neoptera</taxon>
        <taxon>Paraneoptera</taxon>
        <taxon>Hemiptera</taxon>
        <taxon>Heteroptera</taxon>
        <taxon>Panheteroptera</taxon>
        <taxon>Pentatomomorpha</taxon>
        <taxon>Pentatomoidea</taxon>
        <taxon>Pentatomidae</taxon>
        <taxon>Pentatominae</taxon>
        <taxon>Nezara</taxon>
    </lineage>
</organism>
<evidence type="ECO:0000256" key="1">
    <source>
        <dbReference type="ARBA" id="ARBA00004477"/>
    </source>
</evidence>
<evidence type="ECO:0008006" key="9">
    <source>
        <dbReference type="Google" id="ProtNLM"/>
    </source>
</evidence>
<gene>
    <name evidence="7" type="ORF">NEZAVI_LOCUS9522</name>
</gene>
<evidence type="ECO:0000256" key="2">
    <source>
        <dbReference type="ARBA" id="ARBA00022692"/>
    </source>
</evidence>
<keyword evidence="8" id="KW-1185">Reference proteome</keyword>
<feature type="transmembrane region" description="Helical" evidence="6">
    <location>
        <begin position="134"/>
        <end position="158"/>
    </location>
</feature>
<evidence type="ECO:0000313" key="8">
    <source>
        <dbReference type="Proteomes" id="UP001152798"/>
    </source>
</evidence>
<keyword evidence="4 6" id="KW-1133">Transmembrane helix</keyword>
<dbReference type="PANTHER" id="PTHR31394:SF1">
    <property type="entry name" value="TRANSMEMBRANE PROTEIN 199"/>
    <property type="match status" value="1"/>
</dbReference>
<dbReference type="Proteomes" id="UP001152798">
    <property type="component" value="Chromosome 4"/>
</dbReference>
<dbReference type="GO" id="GO:0070072">
    <property type="term" value="P:vacuolar proton-transporting V-type ATPase complex assembly"/>
    <property type="evidence" value="ECO:0007669"/>
    <property type="project" value="InterPro"/>
</dbReference>
<evidence type="ECO:0000256" key="5">
    <source>
        <dbReference type="ARBA" id="ARBA00023136"/>
    </source>
</evidence>
<sequence>MTVASDSFQLMIKLNREMAEAFKEAMEGKEDIPESIKMCSKEGNLATVDDITWLHSNKKSTPAFHELISGCELQLPKPIETPRNPELEARIQRLKAEQEEREYRRMIKNVESTKRARIQEDSIGFQLRQINRQLLAILQFVFSVAAGFMFGFFGVQFMTGELDFGFRLLLGVICSLIIALAEIYFLAKKLAEEDEPYVPPQPITDGWRDVVYYIMRPFTS</sequence>
<evidence type="ECO:0000256" key="4">
    <source>
        <dbReference type="ARBA" id="ARBA00022989"/>
    </source>
</evidence>
<keyword evidence="3" id="KW-0256">Endoplasmic reticulum</keyword>
<accession>A0A9P0HDZ3</accession>
<feature type="transmembrane region" description="Helical" evidence="6">
    <location>
        <begin position="164"/>
        <end position="187"/>
    </location>
</feature>
<dbReference type="GO" id="GO:0005789">
    <property type="term" value="C:endoplasmic reticulum membrane"/>
    <property type="evidence" value="ECO:0007669"/>
    <property type="project" value="UniProtKB-SubCell"/>
</dbReference>
<comment type="subcellular location">
    <subcellularLocation>
        <location evidence="1">Endoplasmic reticulum membrane</location>
        <topology evidence="1">Multi-pass membrane protein</topology>
    </subcellularLocation>
</comment>
<name>A0A9P0HDZ3_NEZVI</name>
<dbReference type="EMBL" id="OV725080">
    <property type="protein sequence ID" value="CAH1400233.1"/>
    <property type="molecule type" value="Genomic_DNA"/>
</dbReference>
<keyword evidence="2 6" id="KW-0812">Transmembrane</keyword>
<keyword evidence="5 6" id="KW-0472">Membrane</keyword>
<protein>
    <recommendedName>
        <fullName evidence="9">Transmembrane protein 199</fullName>
    </recommendedName>
</protein>
<dbReference type="OrthoDB" id="19981at2759"/>
<evidence type="ECO:0000313" key="7">
    <source>
        <dbReference type="EMBL" id="CAH1400233.1"/>
    </source>
</evidence>
<dbReference type="Pfam" id="PF11712">
    <property type="entry name" value="Vma12"/>
    <property type="match status" value="1"/>
</dbReference>
<reference evidence="7" key="1">
    <citation type="submission" date="2022-01" db="EMBL/GenBank/DDBJ databases">
        <authorList>
            <person name="King R."/>
        </authorList>
    </citation>
    <scope>NUCLEOTIDE SEQUENCE</scope>
</reference>
<dbReference type="AlphaFoldDB" id="A0A9P0HDZ3"/>
<evidence type="ECO:0000256" key="3">
    <source>
        <dbReference type="ARBA" id="ARBA00022824"/>
    </source>
</evidence>
<dbReference type="InterPro" id="IPR021013">
    <property type="entry name" value="ATPase_Vma12"/>
</dbReference>
<dbReference type="PANTHER" id="PTHR31394">
    <property type="entry name" value="TRANSMEMBRANE PROTEIN 199"/>
    <property type="match status" value="1"/>
</dbReference>
<evidence type="ECO:0000256" key="6">
    <source>
        <dbReference type="SAM" id="Phobius"/>
    </source>
</evidence>